<dbReference type="InterPro" id="IPR011333">
    <property type="entry name" value="SKP1/BTB/POZ_sf"/>
</dbReference>
<feature type="domain" description="BTB" evidence="1">
    <location>
        <begin position="45"/>
        <end position="127"/>
    </location>
</feature>
<dbReference type="OrthoDB" id="2969277at2759"/>
<reference evidence="2 3" key="1">
    <citation type="submission" date="2019-01" db="EMBL/GenBank/DDBJ databases">
        <title>Draft genome sequence of Psathyrella aberdarensis IHI B618.</title>
        <authorList>
            <person name="Buettner E."/>
            <person name="Kellner H."/>
        </authorList>
    </citation>
    <scope>NUCLEOTIDE SEQUENCE [LARGE SCALE GENOMIC DNA]</scope>
    <source>
        <strain evidence="2 3">IHI B618</strain>
    </source>
</reference>
<organism evidence="2 3">
    <name type="scientific">Candolleomyces aberdarensis</name>
    <dbReference type="NCBI Taxonomy" id="2316362"/>
    <lineage>
        <taxon>Eukaryota</taxon>
        <taxon>Fungi</taxon>
        <taxon>Dikarya</taxon>
        <taxon>Basidiomycota</taxon>
        <taxon>Agaricomycotina</taxon>
        <taxon>Agaricomycetes</taxon>
        <taxon>Agaricomycetidae</taxon>
        <taxon>Agaricales</taxon>
        <taxon>Agaricineae</taxon>
        <taxon>Psathyrellaceae</taxon>
        <taxon>Candolleomyces</taxon>
    </lineage>
</organism>
<dbReference type="PROSITE" id="PS50097">
    <property type="entry name" value="BTB"/>
    <property type="match status" value="1"/>
</dbReference>
<protein>
    <recommendedName>
        <fullName evidence="1">BTB domain-containing protein</fullName>
    </recommendedName>
</protein>
<dbReference type="STRING" id="2316362.A0A4Q2D2S6"/>
<dbReference type="AlphaFoldDB" id="A0A4Q2D2S6"/>
<dbReference type="Pfam" id="PF00651">
    <property type="entry name" value="BTB"/>
    <property type="match status" value="1"/>
</dbReference>
<dbReference type="Gene3D" id="3.30.710.10">
    <property type="entry name" value="Potassium Channel Kv1.1, Chain A"/>
    <property type="match status" value="1"/>
</dbReference>
<dbReference type="InterPro" id="IPR000210">
    <property type="entry name" value="BTB/POZ_dom"/>
</dbReference>
<evidence type="ECO:0000313" key="3">
    <source>
        <dbReference type="Proteomes" id="UP000290288"/>
    </source>
</evidence>
<dbReference type="CDD" id="cd18186">
    <property type="entry name" value="BTB_POZ_ZBTB_KLHL-like"/>
    <property type="match status" value="1"/>
</dbReference>
<sequence>MSSLRGSAAVVIPLSLQERLIKMAVELHDHTAKLSYHPDFCYEDGSIILLVEETTAFKVHKSILCQHSSVFRDMLSLPLKTSGNDLAVVASVTGGESEPVTPIPVVSLAQDEVPAIAGVLKAIYDNRFFDKYLPNLMTEQDEETYLRLLSTMMPIARKYDFESVLGGCIEALRRVAPVMLPDLMKRLETLQNFVAEPEKRTSIILMTLKLADMFDLTEFFPALFYQIIAFHTPEDIYNLPGLSWKDKARCAMGIAELRMEQEDALRCHFPPSGDCTKLVRTEEGWIRPLCNKRPSLSAKLKRSKRVFVFERLEFEKESNVVHCRDCTSRYATEYERNQMRIWSSLPKIFHLSKSWEDLLQGRLE</sequence>
<comment type="caution">
    <text evidence="2">The sequence shown here is derived from an EMBL/GenBank/DDBJ whole genome shotgun (WGS) entry which is preliminary data.</text>
</comment>
<gene>
    <name evidence="2" type="ORF">EST38_g13389</name>
</gene>
<proteinExistence type="predicted"/>
<name>A0A4Q2D2S6_9AGAR</name>
<evidence type="ECO:0000313" key="2">
    <source>
        <dbReference type="EMBL" id="RXW12465.1"/>
    </source>
</evidence>
<dbReference type="Proteomes" id="UP000290288">
    <property type="component" value="Unassembled WGS sequence"/>
</dbReference>
<accession>A0A4Q2D2S6</accession>
<evidence type="ECO:0000259" key="1">
    <source>
        <dbReference type="PROSITE" id="PS50097"/>
    </source>
</evidence>
<dbReference type="EMBL" id="SDEE01001232">
    <property type="protein sequence ID" value="RXW12465.1"/>
    <property type="molecule type" value="Genomic_DNA"/>
</dbReference>
<dbReference type="SUPFAM" id="SSF54695">
    <property type="entry name" value="POZ domain"/>
    <property type="match status" value="1"/>
</dbReference>
<keyword evidence="3" id="KW-1185">Reference proteome</keyword>